<gene>
    <name evidence="1" type="ORF">NCTC13379_00457</name>
</gene>
<dbReference type="InterPro" id="IPR024735">
    <property type="entry name" value="TcpC"/>
</dbReference>
<protein>
    <submittedName>
        <fullName evidence="1">Conjugative transposon protein TcpC</fullName>
    </submittedName>
</protein>
<dbReference type="CDD" id="cd16386">
    <property type="entry name" value="TcpC_N"/>
    <property type="match status" value="1"/>
</dbReference>
<dbReference type="RefSeq" id="WP_002359315.1">
    <property type="nucleotide sequence ID" value="NZ_BLPK01000003.1"/>
</dbReference>
<reference evidence="1 2" key="1">
    <citation type="submission" date="2018-06" db="EMBL/GenBank/DDBJ databases">
        <authorList>
            <consortium name="Pathogen Informatics"/>
            <person name="Doyle S."/>
        </authorList>
    </citation>
    <scope>NUCLEOTIDE SEQUENCE [LARGE SCALE GENOMIC DNA]</scope>
    <source>
        <strain evidence="1 2">NCTC13379</strain>
    </source>
</reference>
<evidence type="ECO:0000313" key="2">
    <source>
        <dbReference type="Proteomes" id="UP000254396"/>
    </source>
</evidence>
<dbReference type="AlphaFoldDB" id="A0AAX2KLG3"/>
<dbReference type="Pfam" id="PF12642">
    <property type="entry name" value="TpcC"/>
    <property type="match status" value="1"/>
</dbReference>
<name>A0AAX2KLG3_ENTFL</name>
<comment type="caution">
    <text evidence="1">The sequence shown here is derived from an EMBL/GenBank/DDBJ whole genome shotgun (WGS) entry which is preliminary data.</text>
</comment>
<evidence type="ECO:0000313" key="1">
    <source>
        <dbReference type="EMBL" id="STP63613.1"/>
    </source>
</evidence>
<accession>A0AAX2KLG3</accession>
<sequence length="329" mass="37585">MKFLKKIQTKEKSKKSPRVRLLSQKKANRLVLIVGCALFGLSLIGAIRANVMAGNVIRLSQQLETINKDVKKIKEKKRVYDSSALSFYVRNFVNEYINFNGKATDEEKKARDEKLASYFSGDLALDKGTDNAAKDLIRKLLQVSVTRVEESEELLLVHASISYKVQQKGQDLLDTQEIVLPIQEKNGLFSIVGRPYFLAMNVPKGKQEPLQSVKEPLDVEKKERQGIEKFLQLFFEKYAKGNTEELSVLMKEPVKTSGQATVSSIEEKELRFFETKQKGVTGVQVSVNFKDKAINFLYTEDFSLWLTKTENSYFVQELKHYYTEKAGDK</sequence>
<dbReference type="InterPro" id="IPR035628">
    <property type="entry name" value="TcpC_C"/>
</dbReference>
<dbReference type="Proteomes" id="UP000254396">
    <property type="component" value="Unassembled WGS sequence"/>
</dbReference>
<proteinExistence type="predicted"/>
<dbReference type="CDD" id="cd16428">
    <property type="entry name" value="TcpC_C"/>
    <property type="match status" value="1"/>
</dbReference>
<dbReference type="EMBL" id="UGIX01000001">
    <property type="protein sequence ID" value="STP63613.1"/>
    <property type="molecule type" value="Genomic_DNA"/>
</dbReference>
<dbReference type="Gene3D" id="3.10.450.540">
    <property type="match status" value="1"/>
</dbReference>
<organism evidence="1 2">
    <name type="scientific">Enterococcus faecalis</name>
    <name type="common">Streptococcus faecalis</name>
    <dbReference type="NCBI Taxonomy" id="1351"/>
    <lineage>
        <taxon>Bacteria</taxon>
        <taxon>Bacillati</taxon>
        <taxon>Bacillota</taxon>
        <taxon>Bacilli</taxon>
        <taxon>Lactobacillales</taxon>
        <taxon>Enterococcaceae</taxon>
        <taxon>Enterococcus</taxon>
    </lineage>
</organism>